<reference evidence="1 2" key="1">
    <citation type="submission" date="2015-01" db="EMBL/GenBank/DDBJ databases">
        <title>Evolution of Trichinella species and genotypes.</title>
        <authorList>
            <person name="Korhonen P.K."/>
            <person name="Edoardo P."/>
            <person name="Giuseppe L.R."/>
            <person name="Gasser R.B."/>
        </authorList>
    </citation>
    <scope>NUCLEOTIDE SEQUENCE [LARGE SCALE GENOMIC DNA]</scope>
    <source>
        <strain evidence="1">ISS1980</strain>
    </source>
</reference>
<organism evidence="1 2">
    <name type="scientific">Trichinella papuae</name>
    <dbReference type="NCBI Taxonomy" id="268474"/>
    <lineage>
        <taxon>Eukaryota</taxon>
        <taxon>Metazoa</taxon>
        <taxon>Ecdysozoa</taxon>
        <taxon>Nematoda</taxon>
        <taxon>Enoplea</taxon>
        <taxon>Dorylaimia</taxon>
        <taxon>Trichinellida</taxon>
        <taxon>Trichinellidae</taxon>
        <taxon>Trichinella</taxon>
    </lineage>
</organism>
<name>A0A0V1MQW6_9BILA</name>
<sequence length="193" mass="22688">MEIESNFRYIVLAYRGFLLPDDTSSIENEHPSHGVHLAEATAFNHPSRFIEAVCYGHGHERGSYRRCTVYMYAGVSCGCLKHLAEYKFDIHHYQTFGRRKRKNADVVSRQHCGAAEKPRHWLPQRWWTRSWFCARVASFYIEEAVIRMHTKRMNAIGCELREAAQYYPEKLQSLQQKQEYGLPVQYDYDSTAE</sequence>
<protein>
    <submittedName>
        <fullName evidence="1">Uncharacterized protein</fullName>
    </submittedName>
</protein>
<accession>A0A0V1MQW6</accession>
<evidence type="ECO:0000313" key="1">
    <source>
        <dbReference type="EMBL" id="KRZ73758.1"/>
    </source>
</evidence>
<evidence type="ECO:0000313" key="2">
    <source>
        <dbReference type="Proteomes" id="UP000054843"/>
    </source>
</evidence>
<dbReference type="AlphaFoldDB" id="A0A0V1MQW6"/>
<comment type="caution">
    <text evidence="1">The sequence shown here is derived from an EMBL/GenBank/DDBJ whole genome shotgun (WGS) entry which is preliminary data.</text>
</comment>
<dbReference type="Proteomes" id="UP000054843">
    <property type="component" value="Unassembled WGS sequence"/>
</dbReference>
<dbReference type="EMBL" id="JYDO01000059">
    <property type="protein sequence ID" value="KRZ73758.1"/>
    <property type="molecule type" value="Genomic_DNA"/>
</dbReference>
<proteinExistence type="predicted"/>
<keyword evidence="2" id="KW-1185">Reference proteome</keyword>
<gene>
    <name evidence="1" type="ORF">T10_5303</name>
</gene>